<dbReference type="EMBL" id="UYSL01020797">
    <property type="protein sequence ID" value="VDL76173.1"/>
    <property type="molecule type" value="Genomic_DNA"/>
</dbReference>
<dbReference type="AlphaFoldDB" id="A0A0N4Y8M0"/>
<gene>
    <name evidence="2" type="ORF">NBR_LOCUS12584</name>
</gene>
<feature type="transmembrane region" description="Helical" evidence="1">
    <location>
        <begin position="138"/>
        <end position="157"/>
    </location>
</feature>
<keyword evidence="1" id="KW-0472">Membrane</keyword>
<dbReference type="InterPro" id="IPR008574">
    <property type="entry name" value="Nematodes_ZYG-11_interact"/>
</dbReference>
<dbReference type="WBParaSite" id="NBR_0001258301-mRNA-1">
    <property type="protein sequence ID" value="NBR_0001258301-mRNA-1"/>
    <property type="gene ID" value="NBR_0001258301"/>
</dbReference>
<organism evidence="4">
    <name type="scientific">Nippostrongylus brasiliensis</name>
    <name type="common">Rat hookworm</name>
    <dbReference type="NCBI Taxonomy" id="27835"/>
    <lineage>
        <taxon>Eukaryota</taxon>
        <taxon>Metazoa</taxon>
        <taxon>Ecdysozoa</taxon>
        <taxon>Nematoda</taxon>
        <taxon>Chromadorea</taxon>
        <taxon>Rhabditida</taxon>
        <taxon>Rhabditina</taxon>
        <taxon>Rhabditomorpha</taxon>
        <taxon>Strongyloidea</taxon>
        <taxon>Heligmosomidae</taxon>
        <taxon>Nippostrongylus</taxon>
    </lineage>
</organism>
<feature type="transmembrane region" description="Helical" evidence="1">
    <location>
        <begin position="213"/>
        <end position="234"/>
    </location>
</feature>
<feature type="transmembrane region" description="Helical" evidence="1">
    <location>
        <begin position="246"/>
        <end position="268"/>
    </location>
</feature>
<accession>A0A0N4Y8M0</accession>
<keyword evidence="1" id="KW-0812">Transmembrane</keyword>
<reference evidence="2 3" key="2">
    <citation type="submission" date="2018-11" db="EMBL/GenBank/DDBJ databases">
        <authorList>
            <consortium name="Pathogen Informatics"/>
        </authorList>
    </citation>
    <scope>NUCLEOTIDE SEQUENCE [LARGE SCALE GENOMIC DNA]</scope>
</reference>
<proteinExistence type="predicted"/>
<keyword evidence="1" id="KW-1133">Transmembrane helix</keyword>
<dbReference type="STRING" id="27835.A0A0N4Y8M0"/>
<reference evidence="4" key="1">
    <citation type="submission" date="2017-02" db="UniProtKB">
        <authorList>
            <consortium name="WormBaseParasite"/>
        </authorList>
    </citation>
    <scope>IDENTIFICATION</scope>
</reference>
<dbReference type="OrthoDB" id="5857697at2759"/>
<name>A0A0N4Y8M0_NIPBR</name>
<protein>
    <submittedName>
        <fullName evidence="4">DUF4203 domain-containing protein</fullName>
    </submittedName>
</protein>
<dbReference type="Proteomes" id="UP000271162">
    <property type="component" value="Unassembled WGS sequence"/>
</dbReference>
<evidence type="ECO:0000313" key="4">
    <source>
        <dbReference type="WBParaSite" id="NBR_0001258301-mRNA-1"/>
    </source>
</evidence>
<sequence>MDTVADVCSTYRHDLEEAAEDLRRRGEALSRDAPKMIEDTRSQIEPQTQELIAAVQDTSNVSPKEQPMIEIYAWGTVMVVFSCIGIMLGMYLLGPLISAVAGKGAAAGIALFGIPFYAHYQIKQKGMTASDKSVRMEILYYAILQGVVTGFVIDSIYLTYVPYAPITPAVVACSFATVAKQANGNRQTLLGGTIGSAVLINLTLGMVTGSLSFVYFLLTLTYAGVAAIVMQVALKNLGTMGKPHVYQNALSCGIIAAKLMFCLLFGSYQPDQVPDKNDK</sequence>
<keyword evidence="3" id="KW-1185">Reference proteome</keyword>
<evidence type="ECO:0000313" key="3">
    <source>
        <dbReference type="Proteomes" id="UP000271162"/>
    </source>
</evidence>
<feature type="transmembrane region" description="Helical" evidence="1">
    <location>
        <begin position="99"/>
        <end position="118"/>
    </location>
</feature>
<feature type="transmembrane region" description="Helical" evidence="1">
    <location>
        <begin position="71"/>
        <end position="93"/>
    </location>
</feature>
<dbReference type="OMA" id="SWMAVML"/>
<dbReference type="Pfam" id="PF05884">
    <property type="entry name" value="ZYG-11_interact"/>
    <property type="match status" value="1"/>
</dbReference>
<dbReference type="PANTHER" id="PTHR31176">
    <property type="entry name" value="MFS DOMAIN-CONTAINING PROTEIN-RELATED"/>
    <property type="match status" value="1"/>
</dbReference>
<dbReference type="PANTHER" id="PTHR31176:SF1">
    <property type="entry name" value="MFS DOMAIN-CONTAINING PROTEIN-RELATED"/>
    <property type="match status" value="1"/>
</dbReference>
<evidence type="ECO:0000313" key="2">
    <source>
        <dbReference type="EMBL" id="VDL76173.1"/>
    </source>
</evidence>
<evidence type="ECO:0000256" key="1">
    <source>
        <dbReference type="SAM" id="Phobius"/>
    </source>
</evidence>
<feature type="transmembrane region" description="Helical" evidence="1">
    <location>
        <begin position="189"/>
        <end position="207"/>
    </location>
</feature>